<dbReference type="Proteomes" id="UP000095713">
    <property type="component" value="Unassembled WGS sequence"/>
</dbReference>
<proteinExistence type="predicted"/>
<comment type="caution">
    <text evidence="1">The sequence shown here is derived from an EMBL/GenBank/DDBJ whole genome shotgun (WGS) entry which is preliminary data.</text>
</comment>
<evidence type="ECO:0008006" key="3">
    <source>
        <dbReference type="Google" id="ProtNLM"/>
    </source>
</evidence>
<evidence type="ECO:0000313" key="1">
    <source>
        <dbReference type="EMBL" id="OEJ99041.1"/>
    </source>
</evidence>
<accession>A0A1E5SIW1</accession>
<dbReference type="STRING" id="1849968.A8C32_07645"/>
<reference evidence="1 2" key="1">
    <citation type="submission" date="2016-05" db="EMBL/GenBank/DDBJ databases">
        <title>Draft Genome Sequence of Algibacter sp. Strain SK-16 Isolated from the Surface Water of Aburatsubo Inlet.</title>
        <authorList>
            <person name="Wong S.-K."/>
            <person name="Yoshizawa S."/>
            <person name="Nakajima Y."/>
            <person name="Ogura Y."/>
            <person name="Tetsuya H."/>
            <person name="Hamasaki K."/>
        </authorList>
    </citation>
    <scope>NUCLEOTIDE SEQUENCE [LARGE SCALE GENOMIC DNA]</scope>
    <source>
        <strain evidence="1 2">SK-16</strain>
    </source>
</reference>
<keyword evidence="2" id="KW-1185">Reference proteome</keyword>
<dbReference type="Gene3D" id="2.60.120.260">
    <property type="entry name" value="Galactose-binding domain-like"/>
    <property type="match status" value="1"/>
</dbReference>
<evidence type="ECO:0000313" key="2">
    <source>
        <dbReference type="Proteomes" id="UP000095713"/>
    </source>
</evidence>
<protein>
    <recommendedName>
        <fullName evidence="3">PKD domain-containing protein</fullName>
    </recommendedName>
</protein>
<dbReference type="InterPro" id="IPR035986">
    <property type="entry name" value="PKD_dom_sf"/>
</dbReference>
<dbReference type="RefSeq" id="WP_069831724.1">
    <property type="nucleotide sequence ID" value="NZ_MDJD01000054.1"/>
</dbReference>
<name>A0A1E5SIW1_9FLAO</name>
<dbReference type="PROSITE" id="PS51257">
    <property type="entry name" value="PROKAR_LIPOPROTEIN"/>
    <property type="match status" value="1"/>
</dbReference>
<organism evidence="1 2">
    <name type="scientific">Flavivirga aquatica</name>
    <dbReference type="NCBI Taxonomy" id="1849968"/>
    <lineage>
        <taxon>Bacteria</taxon>
        <taxon>Pseudomonadati</taxon>
        <taxon>Bacteroidota</taxon>
        <taxon>Flavobacteriia</taxon>
        <taxon>Flavobacteriales</taxon>
        <taxon>Flavobacteriaceae</taxon>
        <taxon>Flavivirga</taxon>
    </lineage>
</organism>
<gene>
    <name evidence="1" type="ORF">A8C32_07645</name>
</gene>
<dbReference type="OrthoDB" id="1410018at2"/>
<dbReference type="AlphaFoldDB" id="A0A1E5SIW1"/>
<dbReference type="Gene3D" id="2.60.40.10">
    <property type="entry name" value="Immunoglobulins"/>
    <property type="match status" value="1"/>
</dbReference>
<dbReference type="InterPro" id="IPR013783">
    <property type="entry name" value="Ig-like_fold"/>
</dbReference>
<dbReference type="EMBL" id="MDJD01000054">
    <property type="protein sequence ID" value="OEJ99041.1"/>
    <property type="molecule type" value="Genomic_DNA"/>
</dbReference>
<dbReference type="SUPFAM" id="SSF49299">
    <property type="entry name" value="PKD domain"/>
    <property type="match status" value="1"/>
</dbReference>
<sequence>MKKYSLILLALFTILSCEKDDFEKISDFSKPQLFTPSINELNETSITNEIPIAINDFSSISDVSQGLVSRTWTIDEGVFYLDSEFKREDSLNLAPFIDKNLGRANSAQTIHALFTTPGVKEITLKQSFNSPVNFLGKDAVQEGDLWVLENIFTYNVFEDLNAEASISNADGSVELGKLTASQNPDKANSSSFETITIEAGTSLTFTDLSTVGQPTGRVWNFEGGNPATSANDVEIVSFNRLGDYTVDITTTRDRQAGSLRAAEQTKTIPLLIKVIPSTQPLIISGNAVATDDSPVLGTNIINFSINGELEPFVGAEDEFIVNVTNTGFNANLAVVSAKVSRKDATVVELILEEPIYNTDTVTLSYNGTTITSIDTRELNTFDNVIVDPLRKNFLQSASNPSFETASSNPIIALLFGHRTFGGRQNPDNTYIYSRSTERSSDGGASVKVHALFPLAGGPGLTNTILGSSNAPAGSYTFTFDVFIEETSTINGVFVAFANSDNTVVDLTGVTKGEWVTVETERVFTDNVGGNLNFVIRNGDNGTVPAGYQTFYIDNLKLIINEMRP</sequence>